<sequence>MHRFGPRPLILLLCLLALPWSSALAQSRCTERARTLLRPAEVSCTHQTAWIDSGVVGQRRVTYQLPVGSPPARGWPVVLLYQGSFFALDDFHYADTDPFGGFHEGKLVQRLLDHGYAVVAPAAPADLFWQTNLPGLSSTYELGTDYDFLGNVFDAIAAGTFGPLDPLRRYATGISSGGYNTSRMAVSFPGEFRALAVQSGSYATCGGPMCTVPDVLPADHPPTLFLHGFIDPVVPWWTMNAYYGRLQAQGIETALYTESLGAHAWFASSPARIVAWFDAHP</sequence>
<reference evidence="4 5" key="1">
    <citation type="submission" date="2024-09" db="EMBL/GenBank/DDBJ databases">
        <authorList>
            <consortium name="All-Russian atlas of soil microorganisms"/>
            <consortium name="as a basis for the search for new antimicrobial producers and enzymes with unique properties"/>
            <person name="Sokolova E.A."/>
            <person name="Voronina E.N."/>
        </authorList>
    </citation>
    <scope>NUCLEOTIDE SEQUENCE [LARGE SCALE GENOMIC DNA]</scope>
    <source>
        <strain evidence="4 5">AF-22b-331.1</strain>
    </source>
</reference>
<name>A0ABW7D0I8_9GAMM</name>
<dbReference type="Proteomes" id="UP001605261">
    <property type="component" value="Unassembled WGS sequence"/>
</dbReference>
<evidence type="ECO:0000256" key="1">
    <source>
        <dbReference type="ARBA" id="ARBA00022729"/>
    </source>
</evidence>
<comment type="caution">
    <text evidence="4">The sequence shown here is derived from an EMBL/GenBank/DDBJ whole genome shotgun (WGS) entry which is preliminary data.</text>
</comment>
<keyword evidence="1 3" id="KW-0732">Signal</keyword>
<dbReference type="SUPFAM" id="SSF53474">
    <property type="entry name" value="alpha/beta-Hydrolases"/>
    <property type="match status" value="1"/>
</dbReference>
<feature type="signal peptide" evidence="3">
    <location>
        <begin position="1"/>
        <end position="25"/>
    </location>
</feature>
<organism evidence="4 5">
    <name type="scientific">Stenotrophomonas nematodicola</name>
    <dbReference type="NCBI Taxonomy" id="2656746"/>
    <lineage>
        <taxon>Bacteria</taxon>
        <taxon>Pseudomonadati</taxon>
        <taxon>Pseudomonadota</taxon>
        <taxon>Gammaproteobacteria</taxon>
        <taxon>Lysobacterales</taxon>
        <taxon>Lysobacteraceae</taxon>
        <taxon>Stenotrophomonas</taxon>
    </lineage>
</organism>
<evidence type="ECO:0000313" key="5">
    <source>
        <dbReference type="Proteomes" id="UP001605261"/>
    </source>
</evidence>
<evidence type="ECO:0008006" key="6">
    <source>
        <dbReference type="Google" id="ProtNLM"/>
    </source>
</evidence>
<keyword evidence="2" id="KW-0378">Hydrolase</keyword>
<dbReference type="InterPro" id="IPR050955">
    <property type="entry name" value="Plant_Biomass_Hydrol_Est"/>
</dbReference>
<feature type="chain" id="PRO_5045183854" description="Plasmid partitioning protein" evidence="3">
    <location>
        <begin position="26"/>
        <end position="281"/>
    </location>
</feature>
<dbReference type="RefSeq" id="WP_394164238.1">
    <property type="nucleotide sequence ID" value="NZ_JBHGCJ010000013.1"/>
</dbReference>
<dbReference type="PANTHER" id="PTHR43037:SF5">
    <property type="entry name" value="FERULOYL ESTERASE"/>
    <property type="match status" value="1"/>
</dbReference>
<evidence type="ECO:0000313" key="4">
    <source>
        <dbReference type="EMBL" id="MFG6110720.1"/>
    </source>
</evidence>
<accession>A0ABW7D0I8</accession>
<evidence type="ECO:0000256" key="2">
    <source>
        <dbReference type="ARBA" id="ARBA00022801"/>
    </source>
</evidence>
<dbReference type="PANTHER" id="PTHR43037">
    <property type="entry name" value="UNNAMED PRODUCT-RELATED"/>
    <property type="match status" value="1"/>
</dbReference>
<gene>
    <name evidence="4" type="ORF">ACEU0G_000599</name>
</gene>
<keyword evidence="5" id="KW-1185">Reference proteome</keyword>
<dbReference type="EMBL" id="JBHGCJ010000013">
    <property type="protein sequence ID" value="MFG6110720.1"/>
    <property type="molecule type" value="Genomic_DNA"/>
</dbReference>
<evidence type="ECO:0000256" key="3">
    <source>
        <dbReference type="SAM" id="SignalP"/>
    </source>
</evidence>
<dbReference type="InterPro" id="IPR029058">
    <property type="entry name" value="AB_hydrolase_fold"/>
</dbReference>
<dbReference type="Gene3D" id="3.40.50.1820">
    <property type="entry name" value="alpha/beta hydrolase"/>
    <property type="match status" value="1"/>
</dbReference>
<protein>
    <recommendedName>
        <fullName evidence="6">Plasmid partitioning protein</fullName>
    </recommendedName>
</protein>
<proteinExistence type="predicted"/>